<dbReference type="GO" id="GO:0005783">
    <property type="term" value="C:endoplasmic reticulum"/>
    <property type="evidence" value="ECO:0007669"/>
    <property type="project" value="TreeGrafter"/>
</dbReference>
<protein>
    <submittedName>
        <fullName evidence="3">Uncharacterized protein</fullName>
    </submittedName>
</protein>
<dbReference type="PANTHER" id="PTHR31027:SF2">
    <property type="entry name" value="LEBERCILIN DOMAIN-CONTAINING PROTEIN"/>
    <property type="match status" value="1"/>
</dbReference>
<keyword evidence="1" id="KW-0175">Coiled coil</keyword>
<name>A0A813HUQ6_POLGL</name>
<dbReference type="EMBL" id="CAJNNV010033048">
    <property type="protein sequence ID" value="CAE8641884.1"/>
    <property type="molecule type" value="Genomic_DNA"/>
</dbReference>
<reference evidence="3" key="1">
    <citation type="submission" date="2021-02" db="EMBL/GenBank/DDBJ databases">
        <authorList>
            <person name="Dougan E. K."/>
            <person name="Rhodes N."/>
            <person name="Thang M."/>
            <person name="Chan C."/>
        </authorList>
    </citation>
    <scope>NUCLEOTIDE SEQUENCE</scope>
</reference>
<dbReference type="InterPro" id="IPR055545">
    <property type="entry name" value="DUF7121"/>
</dbReference>
<gene>
    <name evidence="3" type="ORF">PGLA1383_LOCUS56456</name>
</gene>
<dbReference type="AlphaFoldDB" id="A0A813HUQ6"/>
<comment type="caution">
    <text evidence="3">The sequence shown here is derived from an EMBL/GenBank/DDBJ whole genome shotgun (WGS) entry which is preliminary data.</text>
</comment>
<dbReference type="Proteomes" id="UP000654075">
    <property type="component" value="Unassembled WGS sequence"/>
</dbReference>
<dbReference type="PANTHER" id="PTHR31027">
    <property type="entry name" value="NUCLEAR SEGREGATION PROTEIN BFR1"/>
    <property type="match status" value="1"/>
</dbReference>
<dbReference type="GO" id="GO:0042175">
    <property type="term" value="C:nuclear outer membrane-endoplasmic reticulum membrane network"/>
    <property type="evidence" value="ECO:0007669"/>
    <property type="project" value="TreeGrafter"/>
</dbReference>
<feature type="region of interest" description="Disordered" evidence="2">
    <location>
        <begin position="1"/>
        <end position="43"/>
    </location>
</feature>
<accession>A0A813HUQ6</accession>
<evidence type="ECO:0000256" key="2">
    <source>
        <dbReference type="SAM" id="MobiDB-lite"/>
    </source>
</evidence>
<dbReference type="InterPro" id="IPR039604">
    <property type="entry name" value="Bfr1"/>
</dbReference>
<evidence type="ECO:0000313" key="4">
    <source>
        <dbReference type="Proteomes" id="UP000654075"/>
    </source>
</evidence>
<organism evidence="3 4">
    <name type="scientific">Polarella glacialis</name>
    <name type="common">Dinoflagellate</name>
    <dbReference type="NCBI Taxonomy" id="89957"/>
    <lineage>
        <taxon>Eukaryota</taxon>
        <taxon>Sar</taxon>
        <taxon>Alveolata</taxon>
        <taxon>Dinophyceae</taxon>
        <taxon>Suessiales</taxon>
        <taxon>Suessiaceae</taxon>
        <taxon>Polarella</taxon>
    </lineage>
</organism>
<feature type="compositionally biased region" description="Basic and acidic residues" evidence="2">
    <location>
        <begin position="16"/>
        <end position="43"/>
    </location>
</feature>
<evidence type="ECO:0000256" key="1">
    <source>
        <dbReference type="SAM" id="Coils"/>
    </source>
</evidence>
<dbReference type="Pfam" id="PF23435">
    <property type="entry name" value="DUF7121"/>
    <property type="match status" value="1"/>
</dbReference>
<dbReference type="GO" id="GO:1990904">
    <property type="term" value="C:ribonucleoprotein complex"/>
    <property type="evidence" value="ECO:0007669"/>
    <property type="project" value="TreeGrafter"/>
</dbReference>
<feature type="coiled-coil region" evidence="1">
    <location>
        <begin position="202"/>
        <end position="313"/>
    </location>
</feature>
<sequence>MAPSGPPKAAAPAPKAKAEAKAKAPKKEKEEEDKNKVAQPDREAFEAKVNAIADAIEKLQKKQKSFQDKIAERSGGKEEFYAKKTELRAQLDELSGKMNELQAKKDEINAVVGNKREEGKAMKDEVKNMKRSLGYTDEKEIDNRIAAIEWKMSTTVLLLKEEKECIKEISTLRRNRPKVAQVKHMEAQAASFDPGMSMKDQLNAVFEEMSKYREAKKKVQEKMTELMEGRKEQLGDMGDVFEAKDAVSKEIQAKIQERNEARDEFRQEERNFNWYLSEQRKVRQEKMAQERQAGQAEYDLIKKQRQIEKLDEQPFVSEMTLIEQSIAFCKTLVTIKGGKKEEEKKDISHNNKDGEEVLLRKEDREEEFFFAPTKGKKAKAAAKKEDTGKDEKAKPIKHNAETFILFDKLKLDAPITTADVPALVEKLEAQYEEYKAKVAEWEEKREGLKKAIMEGMAIEEEKQAEEAKEEEKPAEVCQGTIGSQAPRTFMATPDLWQAVLDVNRTSQWAPGSDDESEEDQEQGVELLSAAFSGNMSFSAGQSQPQEFVVDNRYLQATTDGLGYRHSKDLKDHDLARPVAAWFSSIKGYDEQDGWVRVEGGGYLPSFVDEKPVLTAPHE</sequence>
<dbReference type="OrthoDB" id="10261749at2759"/>
<feature type="coiled-coil region" evidence="1">
    <location>
        <begin position="424"/>
        <end position="470"/>
    </location>
</feature>
<dbReference type="GO" id="GO:0003729">
    <property type="term" value="F:mRNA binding"/>
    <property type="evidence" value="ECO:0007669"/>
    <property type="project" value="TreeGrafter"/>
</dbReference>
<dbReference type="GO" id="GO:0008298">
    <property type="term" value="P:intracellular mRNA localization"/>
    <property type="evidence" value="ECO:0007669"/>
    <property type="project" value="TreeGrafter"/>
</dbReference>
<evidence type="ECO:0000313" key="3">
    <source>
        <dbReference type="EMBL" id="CAE8641884.1"/>
    </source>
</evidence>
<keyword evidence="4" id="KW-1185">Reference proteome</keyword>
<proteinExistence type="predicted"/>